<sequence length="49" mass="5346">MTAGLCRLAIEKQKKGKRQKDAGDYIAPGHSFLHASRKSIASILKPKPV</sequence>
<gene>
    <name evidence="1" type="ORF">SAMN05216412_10139</name>
</gene>
<accession>A0A1H9Y4M8</accession>
<evidence type="ECO:0000313" key="1">
    <source>
        <dbReference type="EMBL" id="SES63783.1"/>
    </source>
</evidence>
<organism evidence="1 2">
    <name type="scientific">Nitrosospira multiformis</name>
    <dbReference type="NCBI Taxonomy" id="1231"/>
    <lineage>
        <taxon>Bacteria</taxon>
        <taxon>Pseudomonadati</taxon>
        <taxon>Pseudomonadota</taxon>
        <taxon>Betaproteobacteria</taxon>
        <taxon>Nitrosomonadales</taxon>
        <taxon>Nitrosomonadaceae</taxon>
        <taxon>Nitrosospira</taxon>
    </lineage>
</organism>
<protein>
    <submittedName>
        <fullName evidence="1">Uncharacterized protein</fullName>
    </submittedName>
</protein>
<evidence type="ECO:0000313" key="2">
    <source>
        <dbReference type="Proteomes" id="UP000183339"/>
    </source>
</evidence>
<dbReference type="EMBL" id="FOHI01000001">
    <property type="protein sequence ID" value="SES63783.1"/>
    <property type="molecule type" value="Genomic_DNA"/>
</dbReference>
<name>A0A1H9Y4M8_9PROT</name>
<dbReference type="AlphaFoldDB" id="A0A1H9Y4M8"/>
<dbReference type="Proteomes" id="UP000183339">
    <property type="component" value="Unassembled WGS sequence"/>
</dbReference>
<proteinExistence type="predicted"/>
<reference evidence="1 2" key="1">
    <citation type="submission" date="2016-10" db="EMBL/GenBank/DDBJ databases">
        <authorList>
            <person name="de Groot N.N."/>
        </authorList>
    </citation>
    <scope>NUCLEOTIDE SEQUENCE [LARGE SCALE GENOMIC DNA]</scope>
    <source>
        <strain evidence="1 2">Nl7</strain>
    </source>
</reference>